<name>A0A7V8VF12_9BACT</name>
<dbReference type="Pfam" id="PF00144">
    <property type="entry name" value="Beta-lactamase"/>
    <property type="match status" value="1"/>
</dbReference>
<organism evidence="3 4">
    <name type="scientific">Thermogemmata fonticola</name>
    <dbReference type="NCBI Taxonomy" id="2755323"/>
    <lineage>
        <taxon>Bacteria</taxon>
        <taxon>Pseudomonadati</taxon>
        <taxon>Planctomycetota</taxon>
        <taxon>Planctomycetia</taxon>
        <taxon>Gemmatales</taxon>
        <taxon>Gemmataceae</taxon>
        <taxon>Thermogemmata</taxon>
    </lineage>
</organism>
<dbReference type="Proteomes" id="UP000542342">
    <property type="component" value="Unassembled WGS sequence"/>
</dbReference>
<dbReference type="InterPro" id="IPR001466">
    <property type="entry name" value="Beta-lactam-related"/>
</dbReference>
<dbReference type="Gene3D" id="3.40.710.10">
    <property type="entry name" value="DD-peptidase/beta-lactamase superfamily"/>
    <property type="match status" value="1"/>
</dbReference>
<protein>
    <submittedName>
        <fullName evidence="3">Beta-lactamase family protein</fullName>
    </submittedName>
</protein>
<evidence type="ECO:0000313" key="3">
    <source>
        <dbReference type="EMBL" id="MBA2226602.1"/>
    </source>
</evidence>
<dbReference type="GO" id="GO:0016787">
    <property type="term" value="F:hydrolase activity"/>
    <property type="evidence" value="ECO:0007669"/>
    <property type="project" value="UniProtKB-KW"/>
</dbReference>
<dbReference type="RefSeq" id="WP_194538031.1">
    <property type="nucleotide sequence ID" value="NZ_JACEFB010000006.1"/>
</dbReference>
<evidence type="ECO:0000313" key="4">
    <source>
        <dbReference type="Proteomes" id="UP000542342"/>
    </source>
</evidence>
<evidence type="ECO:0000256" key="1">
    <source>
        <dbReference type="ARBA" id="ARBA00022801"/>
    </source>
</evidence>
<keyword evidence="4" id="KW-1185">Reference proteome</keyword>
<dbReference type="InterPro" id="IPR012338">
    <property type="entry name" value="Beta-lactam/transpept-like"/>
</dbReference>
<dbReference type="AlphaFoldDB" id="A0A7V8VF12"/>
<dbReference type="PANTHER" id="PTHR43283">
    <property type="entry name" value="BETA-LACTAMASE-RELATED"/>
    <property type="match status" value="1"/>
</dbReference>
<keyword evidence="1" id="KW-0378">Hydrolase</keyword>
<dbReference type="PANTHER" id="PTHR43283:SF11">
    <property type="entry name" value="BETA-LACTAMASE-RELATED DOMAIN-CONTAINING PROTEIN"/>
    <property type="match status" value="1"/>
</dbReference>
<sequence length="415" mass="45366">MQRREWLRSSLFAVLAHLSGGKSGGTAAPIGYTAISSLAGGLFPSGVSEVLKQIDAAVQQAIEQGETAGAVVHILHKDRSLYIKAFGDRLQQPQRQPMTMDTLFDLASLTKPVATASAVMHLVEAGQLRVSDTVARYWPEFAAEGKEKVTLEHLLLHTAGLIADNPLADYAAGAKQAWERIARLKLLNPPGERFRYSDVGYLVLGRVVELVSGQSLEVFCRKQLWEPLGMKDTDYKLTEDQKRRSAGTGRRQERMLQGEVHDPRAALLGGIAGHAGLFSTAQDLARFCRMLLQGGELDGKRLFRESTVRQWTTPRKVTVGQSPSGAVTTGLRTYGWDVDTPYSAPRGDLFPRDRSFGHTGFTGTSLWLDPATQTAVILLTNRLHPDEKGNVTPLRRQVGTLAAQAVGYGQAKKKP</sequence>
<dbReference type="InterPro" id="IPR050789">
    <property type="entry name" value="Diverse_Enzym_Activities"/>
</dbReference>
<evidence type="ECO:0000259" key="2">
    <source>
        <dbReference type="Pfam" id="PF00144"/>
    </source>
</evidence>
<proteinExistence type="predicted"/>
<dbReference type="SUPFAM" id="SSF56601">
    <property type="entry name" value="beta-lactamase/transpeptidase-like"/>
    <property type="match status" value="1"/>
</dbReference>
<accession>A0A7V8VF12</accession>
<dbReference type="EMBL" id="JACEFB010000006">
    <property type="protein sequence ID" value="MBA2226602.1"/>
    <property type="molecule type" value="Genomic_DNA"/>
</dbReference>
<comment type="caution">
    <text evidence="3">The sequence shown here is derived from an EMBL/GenBank/DDBJ whole genome shotgun (WGS) entry which is preliminary data.</text>
</comment>
<reference evidence="3 4" key="1">
    <citation type="submission" date="2020-07" db="EMBL/GenBank/DDBJ databases">
        <title>Thermogemmata thermophila gen. nov., sp. nov., a novel moderate thermophilic planctomycete from a Kamchatka hot spring.</title>
        <authorList>
            <person name="Elcheninov A.G."/>
            <person name="Podosokorskaya O.A."/>
            <person name="Kovaleva O.L."/>
            <person name="Novikov A."/>
            <person name="Bonch-Osmolovskaya E.A."/>
            <person name="Toshchakov S.V."/>
            <person name="Kublanov I.V."/>
        </authorList>
    </citation>
    <scope>NUCLEOTIDE SEQUENCE [LARGE SCALE GENOMIC DNA]</scope>
    <source>
        <strain evidence="3 4">2918</strain>
    </source>
</reference>
<feature type="domain" description="Beta-lactamase-related" evidence="2">
    <location>
        <begin position="54"/>
        <end position="392"/>
    </location>
</feature>
<gene>
    <name evidence="3" type="ORF">H0921_10565</name>
</gene>